<dbReference type="SUPFAM" id="SSF46689">
    <property type="entry name" value="Homeodomain-like"/>
    <property type="match status" value="1"/>
</dbReference>
<keyword evidence="9 17" id="KW-1133">Transmembrane helix</keyword>
<evidence type="ECO:0000259" key="19">
    <source>
        <dbReference type="PROSITE" id="PS50922"/>
    </source>
</evidence>
<evidence type="ECO:0000256" key="14">
    <source>
        <dbReference type="PROSITE-ProRule" id="PRU00205"/>
    </source>
</evidence>
<evidence type="ECO:0000256" key="12">
    <source>
        <dbReference type="ARBA" id="ARBA00049036"/>
    </source>
</evidence>
<name>A0A9Q1DKB2_CONCO</name>
<evidence type="ECO:0000256" key="1">
    <source>
        <dbReference type="ARBA" id="ARBA00004167"/>
    </source>
</evidence>
<protein>
    <recommendedName>
        <fullName evidence="22">Ceramide synthase 2-like</fullName>
    </recommendedName>
</protein>
<dbReference type="PANTHER" id="PTHR12560:SF6">
    <property type="entry name" value="CERAMIDE SYNTHASE 4"/>
    <property type="match status" value="1"/>
</dbReference>
<evidence type="ECO:0000256" key="10">
    <source>
        <dbReference type="ARBA" id="ARBA00023098"/>
    </source>
</evidence>
<feature type="DNA-binding region" description="Homeobox" evidence="13">
    <location>
        <begin position="281"/>
        <end position="335"/>
    </location>
</feature>
<dbReference type="GO" id="GO:0005789">
    <property type="term" value="C:endoplasmic reticulum membrane"/>
    <property type="evidence" value="ECO:0007669"/>
    <property type="project" value="UniProtKB-SubCell"/>
</dbReference>
<dbReference type="FunFam" id="1.10.10.60:FF:000020">
    <property type="entry name" value="Ceramide synthase 5"/>
    <property type="match status" value="1"/>
</dbReference>
<dbReference type="GO" id="GO:0046513">
    <property type="term" value="P:ceramide biosynthetic process"/>
    <property type="evidence" value="ECO:0007669"/>
    <property type="project" value="InterPro"/>
</dbReference>
<evidence type="ECO:0000256" key="16">
    <source>
        <dbReference type="SAM" id="MobiDB-lite"/>
    </source>
</evidence>
<evidence type="ECO:0000256" key="6">
    <source>
        <dbReference type="ARBA" id="ARBA00022679"/>
    </source>
</evidence>
<evidence type="ECO:0000256" key="5">
    <source>
        <dbReference type="ARBA" id="ARBA00022516"/>
    </source>
</evidence>
<dbReference type="CDD" id="cd00086">
    <property type="entry name" value="homeodomain"/>
    <property type="match status" value="1"/>
</dbReference>
<dbReference type="Pfam" id="PF03798">
    <property type="entry name" value="TRAM_LAG1_CLN8"/>
    <property type="match status" value="1"/>
</dbReference>
<dbReference type="Pfam" id="PF00046">
    <property type="entry name" value="Homeodomain"/>
    <property type="match status" value="1"/>
</dbReference>
<feature type="compositionally biased region" description="Basic and acidic residues" evidence="16">
    <location>
        <begin position="33"/>
        <end position="42"/>
    </location>
</feature>
<comment type="catalytic activity">
    <reaction evidence="12">
        <text>sphinganine + octadecanoyl-CoA = N-(octadecanoyl)-sphinganine + CoA + H(+)</text>
        <dbReference type="Rhea" id="RHEA:36547"/>
        <dbReference type="ChEBI" id="CHEBI:15378"/>
        <dbReference type="ChEBI" id="CHEBI:57287"/>
        <dbReference type="ChEBI" id="CHEBI:57394"/>
        <dbReference type="ChEBI" id="CHEBI:57817"/>
        <dbReference type="ChEBI" id="CHEBI:67033"/>
    </reaction>
    <physiologicalReaction direction="left-to-right" evidence="12">
        <dbReference type="Rhea" id="RHEA:36548"/>
    </physiologicalReaction>
</comment>
<feature type="compositionally biased region" description="Low complexity" evidence="16">
    <location>
        <begin position="587"/>
        <end position="600"/>
    </location>
</feature>
<evidence type="ECO:0000256" key="17">
    <source>
        <dbReference type="SAM" id="Phobius"/>
    </source>
</evidence>
<feature type="compositionally biased region" description="Acidic residues" evidence="16">
    <location>
        <begin position="551"/>
        <end position="564"/>
    </location>
</feature>
<evidence type="ECO:0000256" key="15">
    <source>
        <dbReference type="RuleBase" id="RU000682"/>
    </source>
</evidence>
<keyword evidence="6" id="KW-0808">Transferase</keyword>
<feature type="region of interest" description="Disordered" evidence="16">
    <location>
        <begin position="1"/>
        <end position="53"/>
    </location>
</feature>
<feature type="transmembrane region" description="Helical" evidence="17">
    <location>
        <begin position="346"/>
        <end position="367"/>
    </location>
</feature>
<feature type="domain" description="TLC" evidence="19">
    <location>
        <begin position="337"/>
        <end position="538"/>
    </location>
</feature>
<evidence type="ECO:0000259" key="18">
    <source>
        <dbReference type="PROSITE" id="PS50071"/>
    </source>
</evidence>
<dbReference type="InterPro" id="IPR009057">
    <property type="entry name" value="Homeodomain-like_sf"/>
</dbReference>
<dbReference type="PROSITE" id="PS50922">
    <property type="entry name" value="TLC"/>
    <property type="match status" value="1"/>
</dbReference>
<dbReference type="Pfam" id="PF11057">
    <property type="entry name" value="Cortexin"/>
    <property type="match status" value="1"/>
</dbReference>
<dbReference type="OrthoDB" id="537032at2759"/>
<feature type="region of interest" description="Disordered" evidence="16">
    <location>
        <begin position="548"/>
        <end position="600"/>
    </location>
</feature>
<accession>A0A9Q1DKB2</accession>
<keyword evidence="8" id="KW-0256">Endoplasmic reticulum</keyword>
<keyword evidence="11 14" id="KW-0472">Membrane</keyword>
<feature type="domain" description="Homeobox" evidence="18">
    <location>
        <begin position="279"/>
        <end position="334"/>
    </location>
</feature>
<evidence type="ECO:0000256" key="2">
    <source>
        <dbReference type="ARBA" id="ARBA00004477"/>
    </source>
</evidence>
<evidence type="ECO:0000256" key="3">
    <source>
        <dbReference type="ARBA" id="ARBA00004760"/>
    </source>
</evidence>
<dbReference type="EMBL" id="JAFJMO010000006">
    <property type="protein sequence ID" value="KAJ8274123.1"/>
    <property type="molecule type" value="Genomic_DNA"/>
</dbReference>
<evidence type="ECO:0000256" key="13">
    <source>
        <dbReference type="PROSITE-ProRule" id="PRU00108"/>
    </source>
</evidence>
<evidence type="ECO:0000256" key="4">
    <source>
        <dbReference type="ARBA" id="ARBA00004991"/>
    </source>
</evidence>
<keyword evidence="13 15" id="KW-0371">Homeobox</keyword>
<comment type="pathway">
    <text evidence="4">Sphingolipid metabolism.</text>
</comment>
<dbReference type="InterPro" id="IPR016439">
    <property type="entry name" value="Lag1/Lac1-like"/>
</dbReference>
<feature type="transmembrane region" description="Helical" evidence="17">
    <location>
        <begin position="466"/>
        <end position="486"/>
    </location>
</feature>
<feature type="compositionally biased region" description="Basic residues" evidence="16">
    <location>
        <begin position="1"/>
        <end position="11"/>
    </location>
</feature>
<dbReference type="Gene3D" id="1.10.10.60">
    <property type="entry name" value="Homeodomain-like"/>
    <property type="match status" value="1"/>
</dbReference>
<evidence type="ECO:0000256" key="8">
    <source>
        <dbReference type="ARBA" id="ARBA00022824"/>
    </source>
</evidence>
<evidence type="ECO:0000313" key="20">
    <source>
        <dbReference type="EMBL" id="KAJ8274123.1"/>
    </source>
</evidence>
<dbReference type="GO" id="GO:0050291">
    <property type="term" value="F:sphingosine N-acyltransferase activity"/>
    <property type="evidence" value="ECO:0007669"/>
    <property type="project" value="InterPro"/>
</dbReference>
<evidence type="ECO:0000256" key="11">
    <source>
        <dbReference type="ARBA" id="ARBA00023136"/>
    </source>
</evidence>
<dbReference type="PANTHER" id="PTHR12560">
    <property type="entry name" value="LONGEVITY ASSURANCE FACTOR 1 LAG1"/>
    <property type="match status" value="1"/>
</dbReference>
<sequence>MSSPHLKRKQQNKGSIQPYYKTGCPTRSGRGLPVKEGREASSKGRRRGNRLPGNLLTSCGEQLDLSIITDLWRVGFHQSGDTCGFCKFCRRGAWAMGDGPAPDYEPFGPGPSPAGGPTAPSLDGHTEQGAALVFVGLLLVLLAVLLVRCFRVLLDPFSRMPSSSWTDHKEGLESRGQFENHQGQRRWELLTELRRCSFPPCHKSAHRMGALDQWLWRHEYWLPPGITWEDMQGQEGAWYPRPRDLLVSLPMALGFIALRCVFERFVALPLGRRLGVCSRTWVPVRPVPPLEAFYTQQNHQPSQNEILRLTKQCDLTQRQVLTWFRRRRNLDRPNYTRKFCEACWRFAFYMLAFSAGLAVMIDAPWFWDQRECWNGYPLQTISEAHYWYYMTELAFYWSLLLCVSVDIKRKDFKEQIIHHIATISLLGFSYCSNYVRVGTLVMLVHDTSDFLLESAKMFNYAKWRKTCDSLFFIFTLVFLVTRLLVFPSKVIYTTLVLSMEVFTPFFGYYFFNALLLVLQALHVFWAWLILRMVYKFMFKGMIERDERSDVESGDDDDGNDEEEEERGREKRKDSLSESLDVFTQLTSQRSSPSNRMPNSR</sequence>
<dbReference type="Proteomes" id="UP001152803">
    <property type="component" value="Unassembled WGS sequence"/>
</dbReference>
<keyword evidence="13 15" id="KW-0539">Nucleus</keyword>
<feature type="compositionally biased region" description="Basic and acidic residues" evidence="16">
    <location>
        <begin position="565"/>
        <end position="575"/>
    </location>
</feature>
<evidence type="ECO:0000256" key="9">
    <source>
        <dbReference type="ARBA" id="ARBA00022989"/>
    </source>
</evidence>
<comment type="subcellular location">
    <subcellularLocation>
        <location evidence="2">Endoplasmic reticulum membrane</location>
        <topology evidence="2">Multi-pass membrane protein</topology>
    </subcellularLocation>
    <subcellularLocation>
        <location evidence="1">Membrane</location>
        <topology evidence="1">Single-pass membrane protein</topology>
    </subcellularLocation>
    <subcellularLocation>
        <location evidence="13 15">Nucleus</location>
    </subcellularLocation>
</comment>
<keyword evidence="7 14" id="KW-0812">Transmembrane</keyword>
<feature type="region of interest" description="Disordered" evidence="16">
    <location>
        <begin position="100"/>
        <end position="123"/>
    </location>
</feature>
<keyword evidence="13 15" id="KW-0238">DNA-binding</keyword>
<evidence type="ECO:0000313" key="21">
    <source>
        <dbReference type="Proteomes" id="UP001152803"/>
    </source>
</evidence>
<dbReference type="InterPro" id="IPR001356">
    <property type="entry name" value="HD"/>
</dbReference>
<dbReference type="GO" id="GO:0003677">
    <property type="term" value="F:DNA binding"/>
    <property type="evidence" value="ECO:0007669"/>
    <property type="project" value="UniProtKB-UniRule"/>
</dbReference>
<organism evidence="20 21">
    <name type="scientific">Conger conger</name>
    <name type="common">Conger eel</name>
    <name type="synonym">Muraena conger</name>
    <dbReference type="NCBI Taxonomy" id="82655"/>
    <lineage>
        <taxon>Eukaryota</taxon>
        <taxon>Metazoa</taxon>
        <taxon>Chordata</taxon>
        <taxon>Craniata</taxon>
        <taxon>Vertebrata</taxon>
        <taxon>Euteleostomi</taxon>
        <taxon>Actinopterygii</taxon>
        <taxon>Neopterygii</taxon>
        <taxon>Teleostei</taxon>
        <taxon>Anguilliformes</taxon>
        <taxon>Congridae</taxon>
        <taxon>Conger</taxon>
    </lineage>
</organism>
<comment type="caution">
    <text evidence="20">The sequence shown here is derived from an EMBL/GenBank/DDBJ whole genome shotgun (WGS) entry which is preliminary data.</text>
</comment>
<keyword evidence="21" id="KW-1185">Reference proteome</keyword>
<dbReference type="AlphaFoldDB" id="A0A9Q1DKB2"/>
<keyword evidence="10" id="KW-0443">Lipid metabolism</keyword>
<evidence type="ECO:0000256" key="7">
    <source>
        <dbReference type="ARBA" id="ARBA00022692"/>
    </source>
</evidence>
<feature type="transmembrane region" description="Helical" evidence="17">
    <location>
        <begin position="506"/>
        <end position="530"/>
    </location>
</feature>
<dbReference type="InterPro" id="IPR006634">
    <property type="entry name" value="TLC-dom"/>
</dbReference>
<keyword evidence="5" id="KW-0444">Lipid biosynthesis</keyword>
<dbReference type="PROSITE" id="PS50071">
    <property type="entry name" value="HOMEOBOX_2"/>
    <property type="match status" value="1"/>
</dbReference>
<reference evidence="20" key="1">
    <citation type="journal article" date="2023" name="Science">
        <title>Genome structures resolve the early diversification of teleost fishes.</title>
        <authorList>
            <person name="Parey E."/>
            <person name="Louis A."/>
            <person name="Montfort J."/>
            <person name="Bouchez O."/>
            <person name="Roques C."/>
            <person name="Iampietro C."/>
            <person name="Lluch J."/>
            <person name="Castinel A."/>
            <person name="Donnadieu C."/>
            <person name="Desvignes T."/>
            <person name="Floi Bucao C."/>
            <person name="Jouanno E."/>
            <person name="Wen M."/>
            <person name="Mejri S."/>
            <person name="Dirks R."/>
            <person name="Jansen H."/>
            <person name="Henkel C."/>
            <person name="Chen W.J."/>
            <person name="Zahm M."/>
            <person name="Cabau C."/>
            <person name="Klopp C."/>
            <person name="Thompson A.W."/>
            <person name="Robinson-Rechavi M."/>
            <person name="Braasch I."/>
            <person name="Lecointre G."/>
            <person name="Bobe J."/>
            <person name="Postlethwait J.H."/>
            <person name="Berthelot C."/>
            <person name="Roest Crollius H."/>
            <person name="Guiguen Y."/>
        </authorList>
    </citation>
    <scope>NUCLEOTIDE SEQUENCE</scope>
    <source>
        <strain evidence="20">Concon-B</strain>
    </source>
</reference>
<dbReference type="GO" id="GO:0005634">
    <property type="term" value="C:nucleus"/>
    <property type="evidence" value="ECO:0007669"/>
    <property type="project" value="UniProtKB-SubCell"/>
</dbReference>
<feature type="transmembrane region" description="Helical" evidence="17">
    <location>
        <begin position="387"/>
        <end position="407"/>
    </location>
</feature>
<dbReference type="InterPro" id="IPR020066">
    <property type="entry name" value="Cortexin"/>
</dbReference>
<evidence type="ECO:0008006" key="22">
    <source>
        <dbReference type="Google" id="ProtNLM"/>
    </source>
</evidence>
<feature type="transmembrane region" description="Helical" evidence="17">
    <location>
        <begin position="131"/>
        <end position="154"/>
    </location>
</feature>
<comment type="pathway">
    <text evidence="3">Lipid metabolism; sphingolipid metabolism.</text>
</comment>
<gene>
    <name evidence="20" type="ORF">COCON_G00087480</name>
</gene>
<dbReference type="SMART" id="SM00724">
    <property type="entry name" value="TLC"/>
    <property type="match status" value="1"/>
</dbReference>
<proteinExistence type="predicted"/>